<reference evidence="3 4" key="1">
    <citation type="submission" date="2015-05" db="EMBL/GenBank/DDBJ databases">
        <title>Distinctive expansion of gene families associated with plant cell wall degradation and secondary metabolism in the genomes of grapevine trunk pathogens.</title>
        <authorList>
            <person name="Lawrence D.P."/>
            <person name="Travadon R."/>
            <person name="Rolshausen P.E."/>
            <person name="Baumgartner K."/>
        </authorList>
    </citation>
    <scope>NUCLEOTIDE SEQUENCE [LARGE SCALE GENOMIC DNA]</scope>
    <source>
        <strain evidence="3">DA912</strain>
    </source>
</reference>
<keyword evidence="2" id="KW-0732">Signal</keyword>
<evidence type="ECO:0000313" key="4">
    <source>
        <dbReference type="Proteomes" id="UP000034680"/>
    </source>
</evidence>
<dbReference type="OrthoDB" id="5418436at2759"/>
<dbReference type="PANTHER" id="PTHR34618">
    <property type="entry name" value="SURFACE PROTEIN MAS1, PUTATIVE-RELATED"/>
    <property type="match status" value="1"/>
</dbReference>
<dbReference type="Pfam" id="PF11327">
    <property type="entry name" value="Egh16-like"/>
    <property type="match status" value="1"/>
</dbReference>
<organism evidence="3 4">
    <name type="scientific">Diaporthe ampelina</name>
    <dbReference type="NCBI Taxonomy" id="1214573"/>
    <lineage>
        <taxon>Eukaryota</taxon>
        <taxon>Fungi</taxon>
        <taxon>Dikarya</taxon>
        <taxon>Ascomycota</taxon>
        <taxon>Pezizomycotina</taxon>
        <taxon>Sordariomycetes</taxon>
        <taxon>Sordariomycetidae</taxon>
        <taxon>Diaporthales</taxon>
        <taxon>Diaporthaceae</taxon>
        <taxon>Diaporthe</taxon>
    </lineage>
</organism>
<gene>
    <name evidence="3" type="ORF">UCDDA912_g00354</name>
</gene>
<feature type="signal peptide" evidence="2">
    <location>
        <begin position="1"/>
        <end position="18"/>
    </location>
</feature>
<name>A0A0G2IGF8_9PEZI</name>
<comment type="caution">
    <text evidence="3">The sequence shown here is derived from an EMBL/GenBank/DDBJ whole genome shotgun (WGS) entry which is preliminary data.</text>
</comment>
<proteinExistence type="predicted"/>
<feature type="chain" id="PRO_5002545684" evidence="2">
    <location>
        <begin position="19"/>
        <end position="269"/>
    </location>
</feature>
<feature type="region of interest" description="Disordered" evidence="1">
    <location>
        <begin position="226"/>
        <end position="269"/>
    </location>
</feature>
<reference evidence="3 4" key="2">
    <citation type="submission" date="2015-05" db="EMBL/GenBank/DDBJ databases">
        <authorList>
            <person name="Morales-Cruz A."/>
            <person name="Amrine K.C."/>
            <person name="Cantu D."/>
        </authorList>
    </citation>
    <scope>NUCLEOTIDE SEQUENCE [LARGE SCALE GENOMIC DNA]</scope>
    <source>
        <strain evidence="3">DA912</strain>
    </source>
</reference>
<evidence type="ECO:0000256" key="1">
    <source>
        <dbReference type="SAM" id="MobiDB-lite"/>
    </source>
</evidence>
<evidence type="ECO:0000313" key="3">
    <source>
        <dbReference type="EMBL" id="KKY39650.1"/>
    </source>
</evidence>
<protein>
    <submittedName>
        <fullName evidence="3">Putative mas3 protein</fullName>
    </submittedName>
</protein>
<evidence type="ECO:0000256" key="2">
    <source>
        <dbReference type="SAM" id="SignalP"/>
    </source>
</evidence>
<sequence length="269" mass="26624">MFSKIFLIALAASPLVAAHGKIAVATGDAGGNSTALGIQGGVIPGPGKNKVTEPDTTVFKGDQADGCGRTNGQGDNDIEAGTQAAMALSGNTLAQVSPGGSVSGTMHIVTSDGAGPYKAMLNTDGTGQSWVAMDVETQVPGTKGKIQKSEKRAWARALQAVGIMKRATNINEDYPFKVNMPADATCSGNIAGQANTCLVKLVNPSNAGPFGGCIPVQMVQPGAAGAAAPGADAATAPAAEAASAPAAEATTAPAAEAATARRMARSFSA</sequence>
<dbReference type="PANTHER" id="PTHR34618:SF4">
    <property type="entry name" value="CAS1"/>
    <property type="match status" value="1"/>
</dbReference>
<dbReference type="AlphaFoldDB" id="A0A0G2IGF8"/>
<feature type="compositionally biased region" description="Low complexity" evidence="1">
    <location>
        <begin position="226"/>
        <end position="260"/>
    </location>
</feature>
<dbReference type="Proteomes" id="UP000034680">
    <property type="component" value="Unassembled WGS sequence"/>
</dbReference>
<dbReference type="EMBL" id="LCUC01000014">
    <property type="protein sequence ID" value="KKY39650.1"/>
    <property type="molecule type" value="Genomic_DNA"/>
</dbReference>
<accession>A0A0G2IGF8</accession>
<keyword evidence="4" id="KW-1185">Reference proteome</keyword>
<dbReference type="InterPro" id="IPR021476">
    <property type="entry name" value="Egh16-like"/>
</dbReference>